<gene>
    <name evidence="5" type="primary">RPLX</name>
    <name evidence="5" type="ORF">TSPGSL018_12235</name>
</gene>
<sequence>MASIGVPSLGCVRADSSVLAARRSSALCGQFGRLSLATNRQTALAVPRSSVSVFAGKIGPGKSWEKLPLTKNGKPQRVKMHVRTGDTVIIIAGKDKGKVSEVTKVYSKTGAILVKGCNIKTVHKKPRAEGETGEIVQEEAPLHHSNVMLYSKSQQVRSRVGKKVTEDGKKVRYLVKTGEVIG</sequence>
<protein>
    <submittedName>
        <fullName evidence="5">Large subunit ribosomal protein L24</fullName>
    </submittedName>
</protein>
<proteinExistence type="inferred from homology"/>
<dbReference type="PANTHER" id="PTHR12903">
    <property type="entry name" value="MITOCHONDRIAL RIBOSOMAL PROTEIN L24"/>
    <property type="match status" value="1"/>
</dbReference>
<dbReference type="GO" id="GO:0003723">
    <property type="term" value="F:RNA binding"/>
    <property type="evidence" value="ECO:0007669"/>
    <property type="project" value="InterPro"/>
</dbReference>
<dbReference type="GO" id="GO:0003735">
    <property type="term" value="F:structural constituent of ribosome"/>
    <property type="evidence" value="ECO:0007669"/>
    <property type="project" value="InterPro"/>
</dbReference>
<evidence type="ECO:0000256" key="2">
    <source>
        <dbReference type="ARBA" id="ARBA00022980"/>
    </source>
</evidence>
<dbReference type="Gene3D" id="2.30.30.30">
    <property type="match status" value="1"/>
</dbReference>
<dbReference type="NCBIfam" id="TIGR01079">
    <property type="entry name" value="rplX_bact"/>
    <property type="match status" value="1"/>
</dbReference>
<dbReference type="InterPro" id="IPR008991">
    <property type="entry name" value="Translation_prot_SH3-like_sf"/>
</dbReference>
<name>A0A061R8A6_9CHLO</name>
<dbReference type="SUPFAM" id="SSF50104">
    <property type="entry name" value="Translation proteins SH3-like domain"/>
    <property type="match status" value="1"/>
</dbReference>
<dbReference type="SMART" id="SM00739">
    <property type="entry name" value="KOW"/>
    <property type="match status" value="1"/>
</dbReference>
<accession>A0A061R8A6</accession>
<dbReference type="InterPro" id="IPR057264">
    <property type="entry name" value="Ribosomal_uL24_C"/>
</dbReference>
<dbReference type="GO" id="GO:1990904">
    <property type="term" value="C:ribonucleoprotein complex"/>
    <property type="evidence" value="ECO:0007669"/>
    <property type="project" value="UniProtKB-KW"/>
</dbReference>
<feature type="domain" description="KOW" evidence="4">
    <location>
        <begin position="81"/>
        <end position="108"/>
    </location>
</feature>
<organism evidence="5">
    <name type="scientific">Tetraselmis sp. GSL018</name>
    <dbReference type="NCBI Taxonomy" id="582737"/>
    <lineage>
        <taxon>Eukaryota</taxon>
        <taxon>Viridiplantae</taxon>
        <taxon>Chlorophyta</taxon>
        <taxon>core chlorophytes</taxon>
        <taxon>Chlorodendrophyceae</taxon>
        <taxon>Chlorodendrales</taxon>
        <taxon>Chlorodendraceae</taxon>
        <taxon>Tetraselmis</taxon>
    </lineage>
</organism>
<evidence type="ECO:0000313" key="5">
    <source>
        <dbReference type="EMBL" id="JAC67009.1"/>
    </source>
</evidence>
<dbReference type="EMBL" id="GBEZ01019568">
    <property type="protein sequence ID" value="JAC67009.1"/>
    <property type="molecule type" value="Transcribed_RNA"/>
</dbReference>
<dbReference type="Pfam" id="PF17136">
    <property type="entry name" value="ribosomal_L24"/>
    <property type="match status" value="1"/>
</dbReference>
<keyword evidence="2 5" id="KW-0689">Ribosomal protein</keyword>
<dbReference type="InterPro" id="IPR041988">
    <property type="entry name" value="Ribosomal_uL24_KOW"/>
</dbReference>
<dbReference type="InterPro" id="IPR003256">
    <property type="entry name" value="Ribosomal_uL24"/>
</dbReference>
<reference evidence="5" key="1">
    <citation type="submission" date="2014-05" db="EMBL/GenBank/DDBJ databases">
        <title>The transcriptome of the halophilic microalga Tetraselmis sp. GSL018 isolated from the Great Salt Lake, Utah.</title>
        <authorList>
            <person name="Jinkerson R.E."/>
            <person name="D'Adamo S."/>
            <person name="Posewitz M.C."/>
        </authorList>
    </citation>
    <scope>NUCLEOTIDE SEQUENCE</scope>
    <source>
        <strain evidence="5">GSL018</strain>
    </source>
</reference>
<evidence type="ECO:0000259" key="4">
    <source>
        <dbReference type="SMART" id="SM00739"/>
    </source>
</evidence>
<keyword evidence="3" id="KW-0687">Ribonucleoprotein</keyword>
<dbReference type="InterPro" id="IPR005824">
    <property type="entry name" value="KOW"/>
</dbReference>
<dbReference type="GO" id="GO:0006412">
    <property type="term" value="P:translation"/>
    <property type="evidence" value="ECO:0007669"/>
    <property type="project" value="InterPro"/>
</dbReference>
<dbReference type="CDD" id="cd06089">
    <property type="entry name" value="KOW_RPL26"/>
    <property type="match status" value="1"/>
</dbReference>
<evidence type="ECO:0000256" key="3">
    <source>
        <dbReference type="ARBA" id="ARBA00023274"/>
    </source>
</evidence>
<comment type="similarity">
    <text evidence="1">Belongs to the universal ribosomal protein uL24 family.</text>
</comment>
<evidence type="ECO:0000256" key="1">
    <source>
        <dbReference type="ARBA" id="ARBA00010618"/>
    </source>
</evidence>
<dbReference type="InterPro" id="IPR014722">
    <property type="entry name" value="Rib_uL2_dom2"/>
</dbReference>
<dbReference type="AlphaFoldDB" id="A0A061R8A6"/>
<dbReference type="GO" id="GO:0005840">
    <property type="term" value="C:ribosome"/>
    <property type="evidence" value="ECO:0007669"/>
    <property type="project" value="UniProtKB-KW"/>
</dbReference>
<dbReference type="HAMAP" id="MF_01326_B">
    <property type="entry name" value="Ribosomal_uL24_B"/>
    <property type="match status" value="1"/>
</dbReference>
<dbReference type="Pfam" id="PF00467">
    <property type="entry name" value="KOW"/>
    <property type="match status" value="1"/>
</dbReference>